<dbReference type="EMBL" id="JBEPML010000003">
    <property type="protein sequence ID" value="MET3790936.1"/>
    <property type="molecule type" value="Genomic_DNA"/>
</dbReference>
<comment type="caution">
    <text evidence="2">The sequence shown here is derived from an EMBL/GenBank/DDBJ whole genome shotgun (WGS) entry which is preliminary data.</text>
</comment>
<name>A0ABV2MVV8_9HYPH</name>
<protein>
    <submittedName>
        <fullName evidence="2">Uncharacterized protein</fullName>
    </submittedName>
</protein>
<keyword evidence="1" id="KW-0472">Membrane</keyword>
<dbReference type="Proteomes" id="UP001549076">
    <property type="component" value="Unassembled WGS sequence"/>
</dbReference>
<accession>A0ABV2MVV8</accession>
<keyword evidence="1" id="KW-0812">Transmembrane</keyword>
<organism evidence="2 3">
    <name type="scientific">Aquamicrobium terrae</name>
    <dbReference type="NCBI Taxonomy" id="1324945"/>
    <lineage>
        <taxon>Bacteria</taxon>
        <taxon>Pseudomonadati</taxon>
        <taxon>Pseudomonadota</taxon>
        <taxon>Alphaproteobacteria</taxon>
        <taxon>Hyphomicrobiales</taxon>
        <taxon>Phyllobacteriaceae</taxon>
        <taxon>Aquamicrobium</taxon>
    </lineage>
</organism>
<evidence type="ECO:0000256" key="1">
    <source>
        <dbReference type="SAM" id="Phobius"/>
    </source>
</evidence>
<sequence>MTGSEKPTDSAPPPRKYPLMVIILSVIAIIAVLAMEG</sequence>
<feature type="transmembrane region" description="Helical" evidence="1">
    <location>
        <begin position="17"/>
        <end position="35"/>
    </location>
</feature>
<keyword evidence="1" id="KW-1133">Transmembrane helix</keyword>
<evidence type="ECO:0000313" key="3">
    <source>
        <dbReference type="Proteomes" id="UP001549076"/>
    </source>
</evidence>
<proteinExistence type="predicted"/>
<evidence type="ECO:0000313" key="2">
    <source>
        <dbReference type="EMBL" id="MET3790936.1"/>
    </source>
</evidence>
<reference evidence="2 3" key="1">
    <citation type="submission" date="2024-06" db="EMBL/GenBank/DDBJ databases">
        <title>Genomic Encyclopedia of Type Strains, Phase IV (KMG-IV): sequencing the most valuable type-strain genomes for metagenomic binning, comparative biology and taxonomic classification.</title>
        <authorList>
            <person name="Goeker M."/>
        </authorList>
    </citation>
    <scope>NUCLEOTIDE SEQUENCE [LARGE SCALE GENOMIC DNA]</scope>
    <source>
        <strain evidence="2 3">DSM 27865</strain>
    </source>
</reference>
<gene>
    <name evidence="2" type="ORF">ABID37_001139</name>
</gene>
<keyword evidence="3" id="KW-1185">Reference proteome</keyword>